<gene>
    <name evidence="1" type="ORF">BLNAU_5160</name>
</gene>
<proteinExistence type="predicted"/>
<sequence length="167" mass="17847">MNDISITAEKWAFNLAATPTFLSFTTPTKPDTILVARGGSDSIAECGEDDKPCRTVWTGQNAGKGQGKDWICLLVREEAEMGDGFWMRGNMGMTLSSESSTQRSRVVIGRSSCSSTEGIVSISEATIQVESLNMILSSSEECMSSGWVFVVDSEGNLEANSIGLAGE</sequence>
<dbReference type="Proteomes" id="UP001281761">
    <property type="component" value="Unassembled WGS sequence"/>
</dbReference>
<evidence type="ECO:0000313" key="1">
    <source>
        <dbReference type="EMBL" id="KAK2959963.1"/>
    </source>
</evidence>
<dbReference type="EMBL" id="JARBJD010000026">
    <property type="protein sequence ID" value="KAK2959963.1"/>
    <property type="molecule type" value="Genomic_DNA"/>
</dbReference>
<accession>A0ABQ9Y8F1</accession>
<organism evidence="1 2">
    <name type="scientific">Blattamonas nauphoetae</name>
    <dbReference type="NCBI Taxonomy" id="2049346"/>
    <lineage>
        <taxon>Eukaryota</taxon>
        <taxon>Metamonada</taxon>
        <taxon>Preaxostyla</taxon>
        <taxon>Oxymonadida</taxon>
        <taxon>Blattamonas</taxon>
    </lineage>
</organism>
<name>A0ABQ9Y8F1_9EUKA</name>
<evidence type="ECO:0000313" key="2">
    <source>
        <dbReference type="Proteomes" id="UP001281761"/>
    </source>
</evidence>
<comment type="caution">
    <text evidence="1">The sequence shown here is derived from an EMBL/GenBank/DDBJ whole genome shotgun (WGS) entry which is preliminary data.</text>
</comment>
<keyword evidence="2" id="KW-1185">Reference proteome</keyword>
<protein>
    <submittedName>
        <fullName evidence="1">Uncharacterized protein</fullName>
    </submittedName>
</protein>
<reference evidence="1 2" key="1">
    <citation type="journal article" date="2022" name="bioRxiv">
        <title>Genomics of Preaxostyla Flagellates Illuminates Evolutionary Transitions and the Path Towards Mitochondrial Loss.</title>
        <authorList>
            <person name="Novak L.V.F."/>
            <person name="Treitli S.C."/>
            <person name="Pyrih J."/>
            <person name="Halakuc P."/>
            <person name="Pipaliya S.V."/>
            <person name="Vacek V."/>
            <person name="Brzon O."/>
            <person name="Soukal P."/>
            <person name="Eme L."/>
            <person name="Dacks J.B."/>
            <person name="Karnkowska A."/>
            <person name="Elias M."/>
            <person name="Hampl V."/>
        </authorList>
    </citation>
    <scope>NUCLEOTIDE SEQUENCE [LARGE SCALE GENOMIC DNA]</scope>
    <source>
        <strain evidence="1">NAU3</strain>
        <tissue evidence="1">Gut</tissue>
    </source>
</reference>